<protein>
    <recommendedName>
        <fullName evidence="4">DUF883 family protein</fullName>
    </recommendedName>
</protein>
<evidence type="ECO:0008006" key="4">
    <source>
        <dbReference type="Google" id="ProtNLM"/>
    </source>
</evidence>
<gene>
    <name evidence="2" type="ORF">E1B00_11465</name>
</gene>
<dbReference type="AlphaFoldDB" id="A0A5C4RSD3"/>
<sequence length="104" mass="10839">MSRPMPEPTPPLDAVPELSHLESAKESLGEARDALKTGVSDAVGASAAAAREAKAELDDKLQGLLDQGKGLLNQAEDLIRSKPLASFGVAFAAGYLVAALTRRK</sequence>
<evidence type="ECO:0000256" key="1">
    <source>
        <dbReference type="SAM" id="MobiDB-lite"/>
    </source>
</evidence>
<dbReference type="OrthoDB" id="5966597at2"/>
<feature type="compositionally biased region" description="Pro residues" evidence="1">
    <location>
        <begin position="1"/>
        <end position="13"/>
    </location>
</feature>
<evidence type="ECO:0000313" key="2">
    <source>
        <dbReference type="EMBL" id="TNJ33938.1"/>
    </source>
</evidence>
<name>A0A5C4RSD3_9GAMM</name>
<accession>A0A5C4RSD3</accession>
<reference evidence="2 3" key="1">
    <citation type="submission" date="2019-03" db="EMBL/GenBank/DDBJ databases">
        <title>Arenimonas daejeonensis sp. nov., isolated from compost.</title>
        <authorList>
            <person name="Jeon C.O."/>
        </authorList>
    </citation>
    <scope>NUCLEOTIDE SEQUENCE [LARGE SCALE GENOMIC DNA]</scope>
    <source>
        <strain evidence="2 3">R29</strain>
    </source>
</reference>
<dbReference type="EMBL" id="SMDR01000002">
    <property type="protein sequence ID" value="TNJ33938.1"/>
    <property type="molecule type" value="Genomic_DNA"/>
</dbReference>
<dbReference type="RefSeq" id="WP_139448850.1">
    <property type="nucleotide sequence ID" value="NZ_SMDR01000002.1"/>
</dbReference>
<feature type="compositionally biased region" description="Basic and acidic residues" evidence="1">
    <location>
        <begin position="19"/>
        <end position="33"/>
    </location>
</feature>
<proteinExistence type="predicted"/>
<feature type="region of interest" description="Disordered" evidence="1">
    <location>
        <begin position="1"/>
        <end position="33"/>
    </location>
</feature>
<dbReference type="Proteomes" id="UP000305760">
    <property type="component" value="Unassembled WGS sequence"/>
</dbReference>
<evidence type="ECO:0000313" key="3">
    <source>
        <dbReference type="Proteomes" id="UP000305760"/>
    </source>
</evidence>
<keyword evidence="3" id="KW-1185">Reference proteome</keyword>
<organism evidence="2 3">
    <name type="scientific">Arenimonas terrae</name>
    <dbReference type="NCBI Taxonomy" id="2546226"/>
    <lineage>
        <taxon>Bacteria</taxon>
        <taxon>Pseudomonadati</taxon>
        <taxon>Pseudomonadota</taxon>
        <taxon>Gammaproteobacteria</taxon>
        <taxon>Lysobacterales</taxon>
        <taxon>Lysobacteraceae</taxon>
        <taxon>Arenimonas</taxon>
    </lineage>
</organism>
<comment type="caution">
    <text evidence="2">The sequence shown here is derived from an EMBL/GenBank/DDBJ whole genome shotgun (WGS) entry which is preliminary data.</text>
</comment>